<feature type="transmembrane region" description="Helical" evidence="1">
    <location>
        <begin position="47"/>
        <end position="67"/>
    </location>
</feature>
<reference evidence="3" key="1">
    <citation type="submission" date="2016-04" db="EMBL/GenBank/DDBJ databases">
        <title>Draft genome sequence of Paludibacter jiangxiensis strain NM7.</title>
        <authorList>
            <person name="Qiu Y."/>
            <person name="Matsuura N."/>
            <person name="Ohashi A."/>
            <person name="Tourlousse M.D."/>
            <person name="Sekiguchi Y."/>
        </authorList>
    </citation>
    <scope>NUCLEOTIDE SEQUENCE [LARGE SCALE GENOMIC DNA]</scope>
    <source>
        <strain evidence="3">NM7</strain>
    </source>
</reference>
<dbReference type="EMBL" id="BDCR01000004">
    <property type="protein sequence ID" value="GAT64052.1"/>
    <property type="molecule type" value="Genomic_DNA"/>
</dbReference>
<evidence type="ECO:0000256" key="1">
    <source>
        <dbReference type="SAM" id="Phobius"/>
    </source>
</evidence>
<keyword evidence="1" id="KW-1133">Transmembrane helix</keyword>
<gene>
    <name evidence="2" type="ORF">PJIAN_4596</name>
</gene>
<keyword evidence="1" id="KW-0812">Transmembrane</keyword>
<evidence type="ECO:0000313" key="3">
    <source>
        <dbReference type="Proteomes" id="UP000076586"/>
    </source>
</evidence>
<keyword evidence="1" id="KW-0472">Membrane</keyword>
<comment type="caution">
    <text evidence="2">The sequence shown here is derived from an EMBL/GenBank/DDBJ whole genome shotgun (WGS) entry which is preliminary data.</text>
</comment>
<feature type="transmembrane region" description="Helical" evidence="1">
    <location>
        <begin position="23"/>
        <end position="41"/>
    </location>
</feature>
<dbReference type="RefSeq" id="WP_068705793.1">
    <property type="nucleotide sequence ID" value="NZ_BDCR01000004.1"/>
</dbReference>
<sequence>METNIAAVNRRNFFEIKESRKKFLFLGCGASVVGAFLLAFTPRFFSVVTLIGALILGVGLLMIYKGFNIKTLLIISREGIRTRKQGLILWENIETYSFDNVSKSAVFSLQCKAPHESLLIDLSMSDLNHIRQIREAIDTFTEGFEIKEESK</sequence>
<dbReference type="Proteomes" id="UP000076586">
    <property type="component" value="Unassembled WGS sequence"/>
</dbReference>
<protein>
    <recommendedName>
        <fullName evidence="4">PH domain-containing protein</fullName>
    </recommendedName>
</protein>
<dbReference type="STRING" id="681398.PJIAN_4596"/>
<keyword evidence="3" id="KW-1185">Reference proteome</keyword>
<organism evidence="2 3">
    <name type="scientific">Paludibacter jiangxiensis</name>
    <dbReference type="NCBI Taxonomy" id="681398"/>
    <lineage>
        <taxon>Bacteria</taxon>
        <taxon>Pseudomonadati</taxon>
        <taxon>Bacteroidota</taxon>
        <taxon>Bacteroidia</taxon>
        <taxon>Bacteroidales</taxon>
        <taxon>Paludibacteraceae</taxon>
        <taxon>Paludibacter</taxon>
    </lineage>
</organism>
<evidence type="ECO:0000313" key="2">
    <source>
        <dbReference type="EMBL" id="GAT64052.1"/>
    </source>
</evidence>
<proteinExistence type="predicted"/>
<accession>A0A161LX87</accession>
<reference evidence="3" key="2">
    <citation type="journal article" date="2017" name="Genome Announc.">
        <title>Draft genome sequence of Paludibacter jiangxiensis NM7(T), a propionate-producing fermentative bacterium.</title>
        <authorList>
            <person name="Qiu Y.-L."/>
            <person name="Tourlousse D.M."/>
            <person name="Matsuura N."/>
            <person name="Ohashi A."/>
            <person name="Sekiguchi Y."/>
        </authorList>
    </citation>
    <scope>NUCLEOTIDE SEQUENCE [LARGE SCALE GENOMIC DNA]</scope>
    <source>
        <strain evidence="3">NM7</strain>
    </source>
</reference>
<evidence type="ECO:0008006" key="4">
    <source>
        <dbReference type="Google" id="ProtNLM"/>
    </source>
</evidence>
<name>A0A161LX87_9BACT</name>
<dbReference type="AlphaFoldDB" id="A0A161LX87"/>